<name>X1QEP2_9ZZZZ</name>
<accession>X1QEP2</accession>
<gene>
    <name evidence="1" type="ORF">S06H3_52115</name>
</gene>
<dbReference type="EMBL" id="BARV01033118">
    <property type="protein sequence ID" value="GAI41744.1"/>
    <property type="molecule type" value="Genomic_DNA"/>
</dbReference>
<comment type="caution">
    <text evidence="1">The sequence shown here is derived from an EMBL/GenBank/DDBJ whole genome shotgun (WGS) entry which is preliminary data.</text>
</comment>
<reference evidence="1" key="1">
    <citation type="journal article" date="2014" name="Front. Microbiol.">
        <title>High frequency of phylogenetically diverse reductive dehalogenase-homologous genes in deep subseafloor sedimentary metagenomes.</title>
        <authorList>
            <person name="Kawai M."/>
            <person name="Futagami T."/>
            <person name="Toyoda A."/>
            <person name="Takaki Y."/>
            <person name="Nishi S."/>
            <person name="Hori S."/>
            <person name="Arai W."/>
            <person name="Tsubouchi T."/>
            <person name="Morono Y."/>
            <person name="Uchiyama I."/>
            <person name="Ito T."/>
            <person name="Fujiyama A."/>
            <person name="Inagaki F."/>
            <person name="Takami H."/>
        </authorList>
    </citation>
    <scope>NUCLEOTIDE SEQUENCE</scope>
    <source>
        <strain evidence="1">Expedition CK06-06</strain>
    </source>
</reference>
<dbReference type="AlphaFoldDB" id="X1QEP2"/>
<protein>
    <submittedName>
        <fullName evidence="1">Uncharacterized protein</fullName>
    </submittedName>
</protein>
<organism evidence="1">
    <name type="scientific">marine sediment metagenome</name>
    <dbReference type="NCBI Taxonomy" id="412755"/>
    <lineage>
        <taxon>unclassified sequences</taxon>
        <taxon>metagenomes</taxon>
        <taxon>ecological metagenomes</taxon>
    </lineage>
</organism>
<evidence type="ECO:0000313" key="1">
    <source>
        <dbReference type="EMBL" id="GAI41744.1"/>
    </source>
</evidence>
<sequence>MSEKVLAELAEWIDPKAIAEAILQELESQEVEQTADNGQKVWLDFLESELPEGLRSSIKAIFSK</sequence>
<proteinExistence type="predicted"/>